<dbReference type="Pfam" id="PF11258">
    <property type="entry name" value="DUF3048"/>
    <property type="match status" value="1"/>
</dbReference>
<organism evidence="4 5">
    <name type="scientific">Nocardioides iriomotensis</name>
    <dbReference type="NCBI Taxonomy" id="715784"/>
    <lineage>
        <taxon>Bacteria</taxon>
        <taxon>Bacillati</taxon>
        <taxon>Actinomycetota</taxon>
        <taxon>Actinomycetes</taxon>
        <taxon>Propionibacteriales</taxon>
        <taxon>Nocardioidaceae</taxon>
        <taxon>Nocardioides</taxon>
    </lineage>
</organism>
<dbReference type="InterPro" id="IPR023158">
    <property type="entry name" value="YerB-like_sf"/>
</dbReference>
<feature type="chain" id="PRO_5039656741" evidence="1">
    <location>
        <begin position="32"/>
        <end position="346"/>
    </location>
</feature>
<dbReference type="RefSeq" id="WP_129986764.1">
    <property type="nucleotide sequence ID" value="NZ_SDPU01000020.1"/>
</dbReference>
<feature type="signal peptide" evidence="1">
    <location>
        <begin position="1"/>
        <end position="31"/>
    </location>
</feature>
<evidence type="ECO:0000313" key="5">
    <source>
        <dbReference type="Proteomes" id="UP000291189"/>
    </source>
</evidence>
<evidence type="ECO:0000313" key="4">
    <source>
        <dbReference type="EMBL" id="RYU12945.1"/>
    </source>
</evidence>
<feature type="domain" description="DUF3048" evidence="3">
    <location>
        <begin position="227"/>
        <end position="331"/>
    </location>
</feature>
<evidence type="ECO:0000256" key="1">
    <source>
        <dbReference type="SAM" id="SignalP"/>
    </source>
</evidence>
<gene>
    <name evidence="4" type="ORF">ETU37_08315</name>
</gene>
<protein>
    <submittedName>
        <fullName evidence="4">DUF3048 domain-containing protein</fullName>
    </submittedName>
</protein>
<dbReference type="InterPro" id="IPR021416">
    <property type="entry name" value="DUF3048_N"/>
</dbReference>
<dbReference type="InterPro" id="IPR035328">
    <property type="entry name" value="DUF3048_C"/>
</dbReference>
<dbReference type="AlphaFoldDB" id="A0A4Q5J5Y3"/>
<evidence type="ECO:0000259" key="2">
    <source>
        <dbReference type="Pfam" id="PF11258"/>
    </source>
</evidence>
<accession>A0A4Q5J5Y3</accession>
<keyword evidence="1" id="KW-0732">Signal</keyword>
<proteinExistence type="predicted"/>
<comment type="caution">
    <text evidence="4">The sequence shown here is derived from an EMBL/GenBank/DDBJ whole genome shotgun (WGS) entry which is preliminary data.</text>
</comment>
<name>A0A4Q5J5Y3_9ACTN</name>
<sequence>MLSRFSHRPAPARRAARGFVALAAVASLTLAGCSSDDSATPAGSDAPEGQETAEGVDLMGQWPLTGLPGDTEAPKHPVMVVKIDNSSNSSPQIGLSKADLVTEELVEGGTTRLAVFYYSQTPRVVGPVRSMRATDIGIVQPAQAALIASGGAPPTVRRVADAGIDTFTEGARGYVRATDRSAPYNLMMKLPVLARSLKAPEPPSGYLPWGNEDDFPKGQKAKGVAAQFSGSHTTNWRYAGGTYDNLNSYAAQGDHFAPNTLLVLRVEVGDAGYRDPAGNPVPETKFTGTGDAMVFHKGRMVRATWEKPGLDAKLTLKTKAGELQLPPGKVWMELVPKNGGNVSVTR</sequence>
<dbReference type="SUPFAM" id="SSF159774">
    <property type="entry name" value="YerB-like"/>
    <property type="match status" value="1"/>
</dbReference>
<dbReference type="PROSITE" id="PS51257">
    <property type="entry name" value="PROKAR_LIPOPROTEIN"/>
    <property type="match status" value="1"/>
</dbReference>
<dbReference type="Pfam" id="PF17479">
    <property type="entry name" value="DUF3048_C"/>
    <property type="match status" value="1"/>
</dbReference>
<dbReference type="OrthoDB" id="9779102at2"/>
<feature type="domain" description="DUF3048" evidence="2">
    <location>
        <begin position="64"/>
        <end position="197"/>
    </location>
</feature>
<evidence type="ECO:0000259" key="3">
    <source>
        <dbReference type="Pfam" id="PF17479"/>
    </source>
</evidence>
<reference evidence="4 5" key="1">
    <citation type="submission" date="2019-01" db="EMBL/GenBank/DDBJ databases">
        <title>Nocardioides guangzhouensis sp. nov., an actinobacterium isolated from soil.</title>
        <authorList>
            <person name="Fu Y."/>
            <person name="Cai Y."/>
            <person name="Lin Z."/>
            <person name="Chen P."/>
        </authorList>
    </citation>
    <scope>NUCLEOTIDE SEQUENCE [LARGE SCALE GENOMIC DNA]</scope>
    <source>
        <strain evidence="4 5">NBRC 105384</strain>
    </source>
</reference>
<dbReference type="Proteomes" id="UP000291189">
    <property type="component" value="Unassembled WGS sequence"/>
</dbReference>
<keyword evidence="5" id="KW-1185">Reference proteome</keyword>
<dbReference type="Gene3D" id="3.50.90.10">
    <property type="entry name" value="YerB-like"/>
    <property type="match status" value="1"/>
</dbReference>
<dbReference type="EMBL" id="SDPU01000020">
    <property type="protein sequence ID" value="RYU12945.1"/>
    <property type="molecule type" value="Genomic_DNA"/>
</dbReference>